<dbReference type="OrthoDB" id="9788108at2"/>
<evidence type="ECO:0000256" key="5">
    <source>
        <dbReference type="ARBA" id="ARBA00022989"/>
    </source>
</evidence>
<feature type="transmembrane region" description="Helical" evidence="7">
    <location>
        <begin position="199"/>
        <end position="221"/>
    </location>
</feature>
<evidence type="ECO:0000313" key="10">
    <source>
        <dbReference type="Proteomes" id="UP000248706"/>
    </source>
</evidence>
<comment type="similarity">
    <text evidence="7">Belongs to the binding-protein-dependent transport system permease family.</text>
</comment>
<gene>
    <name evidence="9" type="ORF">A4R35_02410</name>
</gene>
<feature type="transmembrane region" description="Helical" evidence="7">
    <location>
        <begin position="116"/>
        <end position="137"/>
    </location>
</feature>
<proteinExistence type="inferred from homology"/>
<comment type="caution">
    <text evidence="9">The sequence shown here is derived from an EMBL/GenBank/DDBJ whole genome shotgun (WGS) entry which is preliminary data.</text>
</comment>
<feature type="transmembrane region" description="Helical" evidence="7">
    <location>
        <begin position="307"/>
        <end position="325"/>
    </location>
</feature>
<dbReference type="PANTHER" id="PTHR30193:SF41">
    <property type="entry name" value="DIACETYLCHITOBIOSE UPTAKE SYSTEM PERMEASE PROTEIN NGCF"/>
    <property type="match status" value="1"/>
</dbReference>
<dbReference type="GO" id="GO:0005886">
    <property type="term" value="C:plasma membrane"/>
    <property type="evidence" value="ECO:0007669"/>
    <property type="project" value="UniProtKB-SubCell"/>
</dbReference>
<evidence type="ECO:0000256" key="3">
    <source>
        <dbReference type="ARBA" id="ARBA00022475"/>
    </source>
</evidence>
<dbReference type="CDD" id="cd06261">
    <property type="entry name" value="TM_PBP2"/>
    <property type="match status" value="1"/>
</dbReference>
<dbReference type="InterPro" id="IPR051393">
    <property type="entry name" value="ABC_transporter_permease"/>
</dbReference>
<dbReference type="SUPFAM" id="SSF161098">
    <property type="entry name" value="MetI-like"/>
    <property type="match status" value="1"/>
</dbReference>
<keyword evidence="5 7" id="KW-1133">Transmembrane helix</keyword>
<evidence type="ECO:0000256" key="4">
    <source>
        <dbReference type="ARBA" id="ARBA00022692"/>
    </source>
</evidence>
<accession>A0A328V9Y1</accession>
<dbReference type="AlphaFoldDB" id="A0A328V9Y1"/>
<reference evidence="9 10" key="1">
    <citation type="submission" date="2016-08" db="EMBL/GenBank/DDBJ databases">
        <title>Analysis of Carbohydrate Active Enzymes in Thermogemmatispora T81 Reveals Carbohydrate Degradation Ability.</title>
        <authorList>
            <person name="Tomazini A."/>
            <person name="Lal S."/>
            <person name="Stott M."/>
            <person name="Henrissat B."/>
            <person name="Polikarpov I."/>
            <person name="Sparling R."/>
            <person name="Levin D.B."/>
        </authorList>
    </citation>
    <scope>NUCLEOTIDE SEQUENCE [LARGE SCALE GENOMIC DNA]</scope>
    <source>
        <strain evidence="9 10">T81</strain>
    </source>
</reference>
<keyword evidence="3" id="KW-1003">Cell membrane</keyword>
<dbReference type="InterPro" id="IPR000515">
    <property type="entry name" value="MetI-like"/>
</dbReference>
<feature type="transmembrane region" description="Helical" evidence="7">
    <location>
        <begin position="55"/>
        <end position="74"/>
    </location>
</feature>
<evidence type="ECO:0000313" key="9">
    <source>
        <dbReference type="EMBL" id="RAQ94368.1"/>
    </source>
</evidence>
<dbReference type="InterPro" id="IPR035906">
    <property type="entry name" value="MetI-like_sf"/>
</dbReference>
<feature type="transmembrane region" description="Helical" evidence="7">
    <location>
        <begin position="252"/>
        <end position="272"/>
    </location>
</feature>
<dbReference type="Pfam" id="PF00528">
    <property type="entry name" value="BPD_transp_1"/>
    <property type="match status" value="1"/>
</dbReference>
<dbReference type="EMBL" id="MCIF01000002">
    <property type="protein sequence ID" value="RAQ94368.1"/>
    <property type="molecule type" value="Genomic_DNA"/>
</dbReference>
<evidence type="ECO:0000256" key="7">
    <source>
        <dbReference type="RuleBase" id="RU363032"/>
    </source>
</evidence>
<evidence type="ECO:0000256" key="1">
    <source>
        <dbReference type="ARBA" id="ARBA00004651"/>
    </source>
</evidence>
<dbReference type="RefSeq" id="WP_112426214.1">
    <property type="nucleotide sequence ID" value="NZ_MCIF01000002.1"/>
</dbReference>
<dbReference type="PROSITE" id="PS50928">
    <property type="entry name" value="ABC_TM1"/>
    <property type="match status" value="1"/>
</dbReference>
<comment type="subcellular location">
    <subcellularLocation>
        <location evidence="1 7">Cell membrane</location>
        <topology evidence="1 7">Multi-pass membrane protein</topology>
    </subcellularLocation>
</comment>
<keyword evidence="10" id="KW-1185">Reference proteome</keyword>
<keyword evidence="6 7" id="KW-0472">Membrane</keyword>
<evidence type="ECO:0000256" key="2">
    <source>
        <dbReference type="ARBA" id="ARBA00022448"/>
    </source>
</evidence>
<name>A0A328V9Y1_9CHLR</name>
<feature type="transmembrane region" description="Helical" evidence="7">
    <location>
        <begin position="149"/>
        <end position="169"/>
    </location>
</feature>
<dbReference type="Proteomes" id="UP000248706">
    <property type="component" value="Unassembled WGS sequence"/>
</dbReference>
<organism evidence="9 10">
    <name type="scientific">Thermogemmatispora tikiterensis</name>
    <dbReference type="NCBI Taxonomy" id="1825093"/>
    <lineage>
        <taxon>Bacteria</taxon>
        <taxon>Bacillati</taxon>
        <taxon>Chloroflexota</taxon>
        <taxon>Ktedonobacteria</taxon>
        <taxon>Thermogemmatisporales</taxon>
        <taxon>Thermogemmatisporaceae</taxon>
        <taxon>Thermogemmatispora</taxon>
    </lineage>
</organism>
<sequence length="335" mass="37326">MLLSSSSPSPLSPPRESAPTLMSGAGLLAARGERAHRRQGPLTRRLWALWRQVQGYLFLLPALLIFALFVWYPVLLGFVMSFQSVDLINPATWVGWTNYRHVLADPLFAIAWRNTLAFTGYALLFGYVVPLVLALAINEMRHGKSYFRLAFYLPVMLPPIVTVFLWRWMYDPDAGLLNALLSLVHLPGRLWLEDPQTALPALVVVATWSAAGSTMLVYLAALQGVPASLYEAAEIDGAGFWRRLWHVTLPCIRPIMLLMLVLQIIATMQVFIEPFTITGGGPQHATLSVLLLIYTYAFQNADFGEASALSVMLFLVLAAFALVYMRMTSRLLQGD</sequence>
<keyword evidence="2 7" id="KW-0813">Transport</keyword>
<dbReference type="Gene3D" id="1.10.3720.10">
    <property type="entry name" value="MetI-like"/>
    <property type="match status" value="1"/>
</dbReference>
<protein>
    <submittedName>
        <fullName evidence="9">ABC transporter permease</fullName>
    </submittedName>
</protein>
<keyword evidence="4 7" id="KW-0812">Transmembrane</keyword>
<dbReference type="GO" id="GO:0055085">
    <property type="term" value="P:transmembrane transport"/>
    <property type="evidence" value="ECO:0007669"/>
    <property type="project" value="InterPro"/>
</dbReference>
<dbReference type="PANTHER" id="PTHR30193">
    <property type="entry name" value="ABC TRANSPORTER PERMEASE PROTEIN"/>
    <property type="match status" value="1"/>
</dbReference>
<evidence type="ECO:0000256" key="6">
    <source>
        <dbReference type="ARBA" id="ARBA00023136"/>
    </source>
</evidence>
<evidence type="ECO:0000259" key="8">
    <source>
        <dbReference type="PROSITE" id="PS50928"/>
    </source>
</evidence>
<feature type="domain" description="ABC transmembrane type-1" evidence="8">
    <location>
        <begin position="112"/>
        <end position="324"/>
    </location>
</feature>